<comment type="similarity">
    <text evidence="3">Belongs to the peptidase S51 family.</text>
</comment>
<keyword evidence="7 10" id="KW-0378">Hydrolase</keyword>
<organism evidence="10 11">
    <name type="scientific">Mahella australiensis (strain DSM 15567 / CIP 107919 / 50-1 BON)</name>
    <dbReference type="NCBI Taxonomy" id="697281"/>
    <lineage>
        <taxon>Bacteria</taxon>
        <taxon>Bacillati</taxon>
        <taxon>Bacillota</taxon>
        <taxon>Clostridia</taxon>
        <taxon>Thermoanaerobacterales</taxon>
        <taxon>Thermoanaerobacterales Family IV. Incertae Sedis</taxon>
        <taxon>Mahella</taxon>
    </lineage>
</organism>
<evidence type="ECO:0000256" key="8">
    <source>
        <dbReference type="ARBA" id="ARBA00022825"/>
    </source>
</evidence>
<dbReference type="PANTHER" id="PTHR36175:SF1">
    <property type="entry name" value="CYANOPHYCINASE"/>
    <property type="match status" value="1"/>
</dbReference>
<dbReference type="OrthoDB" id="9799980at2"/>
<evidence type="ECO:0000313" key="11">
    <source>
        <dbReference type="Proteomes" id="UP000008457"/>
    </source>
</evidence>
<dbReference type="PANTHER" id="PTHR36175">
    <property type="entry name" value="CYANOPHYCINASE"/>
    <property type="match status" value="1"/>
</dbReference>
<dbReference type="HOGENOM" id="CLU_053928_0_0_9"/>
<dbReference type="AlphaFoldDB" id="F3ZVI3"/>
<evidence type="ECO:0000256" key="6">
    <source>
        <dbReference type="ARBA" id="ARBA00022670"/>
    </source>
</evidence>
<dbReference type="EC" id="3.4.15.6" evidence="4"/>
<evidence type="ECO:0000256" key="1">
    <source>
        <dbReference type="ARBA" id="ARBA00001092"/>
    </source>
</evidence>
<proteinExistence type="inferred from homology"/>
<evidence type="ECO:0000313" key="10">
    <source>
        <dbReference type="EMBL" id="AEE96345.1"/>
    </source>
</evidence>
<reference evidence="11" key="1">
    <citation type="submission" date="2010-11" db="EMBL/GenBank/DDBJ databases">
        <title>The complete genome of Mahella australiensis DSM 15567.</title>
        <authorList>
            <consortium name="US DOE Joint Genome Institute (JGI-PGF)"/>
            <person name="Lucas S."/>
            <person name="Copeland A."/>
            <person name="Lapidus A."/>
            <person name="Bruce D."/>
            <person name="Goodwin L."/>
            <person name="Pitluck S."/>
            <person name="Kyrpides N."/>
            <person name="Mavromatis K."/>
            <person name="Pagani I."/>
            <person name="Ivanova N."/>
            <person name="Teshima H."/>
            <person name="Brettin T."/>
            <person name="Detter J.C."/>
            <person name="Han C."/>
            <person name="Tapia R."/>
            <person name="Land M."/>
            <person name="Hauser L."/>
            <person name="Markowitz V."/>
            <person name="Cheng J.-F."/>
            <person name="Hugenholtz P."/>
            <person name="Woyke T."/>
            <person name="Wu D."/>
            <person name="Spring S."/>
            <person name="Pukall R."/>
            <person name="Steenblock K."/>
            <person name="Schneider S."/>
            <person name="Klenk H.-P."/>
            <person name="Eisen J.A."/>
        </authorList>
    </citation>
    <scope>NUCLEOTIDE SEQUENCE [LARGE SCALE GENOMIC DNA]</scope>
    <source>
        <strain evidence="11">DSM 15567 / CIP 107919 / 50-1 BON</strain>
    </source>
</reference>
<comment type="function">
    <text evidence="2">Exopeptidase that catalyzes the hydrolytic cleavage of multi-L-arginyl-poly-L-aspartic acid (cyanophycin; a water-insoluble reserve polymer) into aspartate-arginine dipeptides.</text>
</comment>
<keyword evidence="10" id="KW-0121">Carboxypeptidase</keyword>
<dbReference type="STRING" id="697281.Mahau_1148"/>
<name>F3ZVI3_MAHA5</name>
<evidence type="ECO:0000256" key="9">
    <source>
        <dbReference type="PIRSR" id="PIRSR032067-1"/>
    </source>
</evidence>
<accession>F3ZVI3</accession>
<dbReference type="KEGG" id="mas:Mahau_1148"/>
<keyword evidence="6" id="KW-0645">Protease</keyword>
<dbReference type="Pfam" id="PF03575">
    <property type="entry name" value="Peptidase_S51"/>
    <property type="match status" value="1"/>
</dbReference>
<dbReference type="InterPro" id="IPR011811">
    <property type="entry name" value="Peptidase_S51_cyanophycinase"/>
</dbReference>
<dbReference type="NCBIfam" id="TIGR02069">
    <property type="entry name" value="cyanophycinase"/>
    <property type="match status" value="1"/>
</dbReference>
<gene>
    <name evidence="10" type="ordered locus">Mahau_1148</name>
</gene>
<dbReference type="PIRSF" id="PIRSF032067">
    <property type="entry name" value="Cyanophycinase"/>
    <property type="match status" value="1"/>
</dbReference>
<dbReference type="RefSeq" id="WP_013780775.1">
    <property type="nucleotide sequence ID" value="NC_015520.1"/>
</dbReference>
<keyword evidence="8" id="KW-0720">Serine protease</keyword>
<dbReference type="MEROPS" id="S51.003"/>
<feature type="active site" description="Charge relay system" evidence="9">
    <location>
        <position position="200"/>
    </location>
</feature>
<dbReference type="eggNOG" id="COG4242">
    <property type="taxonomic scope" value="Bacteria"/>
</dbReference>
<evidence type="ECO:0000256" key="2">
    <source>
        <dbReference type="ARBA" id="ARBA00002039"/>
    </source>
</evidence>
<dbReference type="GO" id="GO:0008236">
    <property type="term" value="F:serine-type peptidase activity"/>
    <property type="evidence" value="ECO:0007669"/>
    <property type="project" value="UniProtKB-KW"/>
</dbReference>
<sequence>MNNKVKGNLIIIGGAEDKYGDRRILKETVLLSGGNDSIILIITVATEYQKEVGNEYIDIFDQLGVKDVKVLNINDRQDANKQKYADAIYNASCVFFTGGDQLRISSILGGTLADEALLRAYEDGLLIAGTSAGASAMSQTMIVSGEDDDSPRKCTLKMAPGLGLLKGAVIDQHFAQRGRIGRLLSAIAQNPYMLGIGIDEDTAIHVMPNGCFRVIGSGAVTVLDGIHIDYTNVSELKPDQPLALTNITLHILPASYGFDMNIRQPLLTYDTKQEETSIAHL</sequence>
<dbReference type="EMBL" id="CP002360">
    <property type="protein sequence ID" value="AEE96345.1"/>
    <property type="molecule type" value="Genomic_DNA"/>
</dbReference>
<feature type="active site" description="Charge relay system" evidence="9">
    <location>
        <position position="131"/>
    </location>
</feature>
<dbReference type="SUPFAM" id="SSF52317">
    <property type="entry name" value="Class I glutamine amidotransferase-like"/>
    <property type="match status" value="1"/>
</dbReference>
<keyword evidence="11" id="KW-1185">Reference proteome</keyword>
<dbReference type="Gene3D" id="3.40.50.880">
    <property type="match status" value="1"/>
</dbReference>
<evidence type="ECO:0000256" key="3">
    <source>
        <dbReference type="ARBA" id="ARBA00006534"/>
    </source>
</evidence>
<reference evidence="10 11" key="2">
    <citation type="journal article" date="2011" name="Stand. Genomic Sci.">
        <title>Complete genome sequence of Mahella australiensis type strain (50-1 BON).</title>
        <authorList>
            <person name="Sikorski J."/>
            <person name="Teshima H."/>
            <person name="Nolan M."/>
            <person name="Lucas S."/>
            <person name="Hammon N."/>
            <person name="Deshpande S."/>
            <person name="Cheng J.F."/>
            <person name="Pitluck S."/>
            <person name="Liolios K."/>
            <person name="Pagani I."/>
            <person name="Ivanova N."/>
            <person name="Huntemann M."/>
            <person name="Mavromatis K."/>
            <person name="Ovchinikova G."/>
            <person name="Pati A."/>
            <person name="Tapia R."/>
            <person name="Han C."/>
            <person name="Goodwin L."/>
            <person name="Chen A."/>
            <person name="Palaniappan K."/>
            <person name="Land M."/>
            <person name="Hauser L."/>
            <person name="Ngatchou-Djao O.D."/>
            <person name="Rohde M."/>
            <person name="Pukall R."/>
            <person name="Spring S."/>
            <person name="Abt B."/>
            <person name="Goker M."/>
            <person name="Detter J.C."/>
            <person name="Woyke T."/>
            <person name="Bristow J."/>
            <person name="Markowitz V."/>
            <person name="Hugenholtz P."/>
            <person name="Eisen J.A."/>
            <person name="Kyrpides N.C."/>
            <person name="Klenk H.P."/>
            <person name="Lapidus A."/>
        </authorList>
    </citation>
    <scope>NUCLEOTIDE SEQUENCE [LARGE SCALE GENOMIC DNA]</scope>
    <source>
        <strain evidence="11">DSM 15567 / CIP 107919 / 50-1 BON</strain>
    </source>
</reference>
<dbReference type="GO" id="GO:0004180">
    <property type="term" value="F:carboxypeptidase activity"/>
    <property type="evidence" value="ECO:0007669"/>
    <property type="project" value="UniProtKB-KW"/>
</dbReference>
<dbReference type="InterPro" id="IPR005320">
    <property type="entry name" value="Peptidase_S51"/>
</dbReference>
<feature type="active site" description="Charge relay system" evidence="9">
    <location>
        <position position="173"/>
    </location>
</feature>
<dbReference type="InterPro" id="IPR029062">
    <property type="entry name" value="Class_I_gatase-like"/>
</dbReference>
<evidence type="ECO:0000256" key="4">
    <source>
        <dbReference type="ARBA" id="ARBA00013115"/>
    </source>
</evidence>
<comment type="catalytic activity">
    <reaction evidence="1">
        <text>[L-4-(L-arginin-2-N-yl)aspartate](n) + H2O = [L-4-(L-arginin-2-N-yl)aspartate](n-1) + L-4-(L-arginin-2-N-yl)aspartate</text>
        <dbReference type="Rhea" id="RHEA:12845"/>
        <dbReference type="Rhea" id="RHEA-COMP:13728"/>
        <dbReference type="Rhea" id="RHEA-COMP:13734"/>
        <dbReference type="ChEBI" id="CHEBI:15377"/>
        <dbReference type="ChEBI" id="CHEBI:137986"/>
        <dbReference type="ChEBI" id="CHEBI:137991"/>
        <dbReference type="EC" id="3.4.15.6"/>
    </reaction>
</comment>
<protein>
    <recommendedName>
        <fullName evidence="5">Cyanophycinase</fullName>
        <ecNumber evidence="4">3.4.15.6</ecNumber>
    </recommendedName>
</protein>
<dbReference type="Proteomes" id="UP000008457">
    <property type="component" value="Chromosome"/>
</dbReference>
<dbReference type="CDD" id="cd03145">
    <property type="entry name" value="GAT1_cyanophycinase"/>
    <property type="match status" value="1"/>
</dbReference>
<dbReference type="GO" id="GO:0008241">
    <property type="term" value="F:peptidyl-dipeptidase activity"/>
    <property type="evidence" value="ECO:0007669"/>
    <property type="project" value="UniProtKB-EC"/>
</dbReference>
<evidence type="ECO:0000256" key="5">
    <source>
        <dbReference type="ARBA" id="ARBA00015719"/>
    </source>
</evidence>
<evidence type="ECO:0000256" key="7">
    <source>
        <dbReference type="ARBA" id="ARBA00022801"/>
    </source>
</evidence>
<dbReference type="GO" id="GO:0006508">
    <property type="term" value="P:proteolysis"/>
    <property type="evidence" value="ECO:0007669"/>
    <property type="project" value="UniProtKB-KW"/>
</dbReference>